<dbReference type="Proteomes" id="UP000887578">
    <property type="component" value="Unplaced"/>
</dbReference>
<proteinExistence type="predicted"/>
<name>A0A914PSB4_9BILA</name>
<evidence type="ECO:0000313" key="1">
    <source>
        <dbReference type="Proteomes" id="UP000887578"/>
    </source>
</evidence>
<keyword evidence="1" id="KW-1185">Reference proteome</keyword>
<organism evidence="1 2">
    <name type="scientific">Panagrolaimus davidi</name>
    <dbReference type="NCBI Taxonomy" id="227884"/>
    <lineage>
        <taxon>Eukaryota</taxon>
        <taxon>Metazoa</taxon>
        <taxon>Ecdysozoa</taxon>
        <taxon>Nematoda</taxon>
        <taxon>Chromadorea</taxon>
        <taxon>Rhabditida</taxon>
        <taxon>Tylenchina</taxon>
        <taxon>Panagrolaimomorpha</taxon>
        <taxon>Panagrolaimoidea</taxon>
        <taxon>Panagrolaimidae</taxon>
        <taxon>Panagrolaimus</taxon>
    </lineage>
</organism>
<reference evidence="2" key="1">
    <citation type="submission" date="2022-11" db="UniProtKB">
        <authorList>
            <consortium name="WormBaseParasite"/>
        </authorList>
    </citation>
    <scope>IDENTIFICATION</scope>
</reference>
<sequence>MLPPRSTIDKSLLSNVKIPCGNPSNDFPSDVLKHIRNNAIPEQTLKLMKVCKYFLYKKFPLNYVANIDGFSNFGQPTLEYYQKVGNNFVKFEVVSLNDIPNNLCIGGEMELRNHLNFVISLIPKIFACELKCLIFYYLTNIEYAHFKLLTLFGKVEKLALIESTIIYNNGEIVPYENLLDHVPVLQRLKLFVFIY</sequence>
<protein>
    <submittedName>
        <fullName evidence="2">FBD domain-containing protein</fullName>
    </submittedName>
</protein>
<accession>A0A914PSB4</accession>
<dbReference type="WBParaSite" id="PDA_v2.g1905.t1">
    <property type="protein sequence ID" value="PDA_v2.g1905.t1"/>
    <property type="gene ID" value="PDA_v2.g1905"/>
</dbReference>
<dbReference type="AlphaFoldDB" id="A0A914PSB4"/>
<evidence type="ECO:0000313" key="2">
    <source>
        <dbReference type="WBParaSite" id="PDA_v2.g1905.t1"/>
    </source>
</evidence>